<reference evidence="3 4" key="1">
    <citation type="submission" date="2020-08" db="EMBL/GenBank/DDBJ databases">
        <title>Genomic Encyclopedia of Type Strains, Phase IV (KMG-IV): sequencing the most valuable type-strain genomes for metagenomic binning, comparative biology and taxonomic classification.</title>
        <authorList>
            <person name="Goeker M."/>
        </authorList>
    </citation>
    <scope>NUCLEOTIDE SEQUENCE [LARGE SCALE GENOMIC DNA]</scope>
    <source>
        <strain evidence="3 4">DSM 29514</strain>
    </source>
</reference>
<dbReference type="InterPro" id="IPR036779">
    <property type="entry name" value="LysM_dom_sf"/>
</dbReference>
<dbReference type="Pfam" id="PF01476">
    <property type="entry name" value="LysM"/>
    <property type="match status" value="1"/>
</dbReference>
<feature type="compositionally biased region" description="Low complexity" evidence="1">
    <location>
        <begin position="251"/>
        <end position="272"/>
    </location>
</feature>
<evidence type="ECO:0000313" key="3">
    <source>
        <dbReference type="EMBL" id="MBB4142626.1"/>
    </source>
</evidence>
<dbReference type="PROSITE" id="PS51782">
    <property type="entry name" value="LYSM"/>
    <property type="match status" value="1"/>
</dbReference>
<dbReference type="Pfam" id="PF17936">
    <property type="entry name" value="Big_6"/>
    <property type="match status" value="1"/>
</dbReference>
<accession>A0A7W6LE89</accession>
<evidence type="ECO:0000259" key="2">
    <source>
        <dbReference type="PROSITE" id="PS51782"/>
    </source>
</evidence>
<dbReference type="EMBL" id="JACIEC010000001">
    <property type="protein sequence ID" value="MBB4142626.1"/>
    <property type="molecule type" value="Genomic_DNA"/>
</dbReference>
<comment type="caution">
    <text evidence="3">The sequence shown here is derived from an EMBL/GenBank/DDBJ whole genome shotgun (WGS) entry which is preliminary data.</text>
</comment>
<evidence type="ECO:0000256" key="1">
    <source>
        <dbReference type="SAM" id="MobiDB-lite"/>
    </source>
</evidence>
<dbReference type="PANTHER" id="PTHR34700">
    <property type="entry name" value="POTASSIUM BINDING PROTEIN KBP"/>
    <property type="match status" value="1"/>
</dbReference>
<feature type="region of interest" description="Disordered" evidence="1">
    <location>
        <begin position="211"/>
        <end position="272"/>
    </location>
</feature>
<feature type="compositionally biased region" description="Basic and acidic residues" evidence="1">
    <location>
        <begin position="67"/>
        <end position="77"/>
    </location>
</feature>
<dbReference type="InterPro" id="IPR041498">
    <property type="entry name" value="Big_6"/>
</dbReference>
<sequence length="612" mass="63013">MIHNRAGWLALAVLAVATLLMVFFVMPRLSGDEKPQTTAMTPAAPATQAPTPAAPETSASQSATADKGAKPQAETKQDVLPAPEKPAAAPASPAPQKAEAPVIIPTFDVLRVEPDGSTVIAGRAAPGSKLEVTDQANTVATTTVDKAGEFVAILDKPLSPGDHQLVLKATSPDGKTVISEEIATVSVPQGKESELLAMVTKPGEASRIIAKPTAPAKTDRVATTAPDASTAQASAEPAKPVPQVMNAPVAQPSTEPQPQQPTVAAPATGTAPAQQNASALAVAPAVPKSSDTGKADLQISAVEVEGSKLFVAGVAKPGSRLKAYADGQVIGQTIAGSDGSFVIDGVRELTVGQHTIAVDQIGADDKIIVRVEVPFNRPAGDQVAAVATQQNSAASLTPIDAGAFDKLRNEVAKAFQLLQNLYANGATPSMEQVAAARSAVTISLRSLTEYRLPAGVSANAAAIADTTIKAAADALAALEVLPKDVEAIRKNLGTLSAMIARVTSSTLPSAPATAQATPPATNQDAGAPRTIAQAPLTQSEAASVIIRRGDTLWQISRRVYGQGVRYTTIYLANQDQIANPDVIQPGQIFGVPKDAMPETEAEKLHRQRLNKT</sequence>
<proteinExistence type="predicted"/>
<dbReference type="RefSeq" id="WP_165136513.1">
    <property type="nucleotide sequence ID" value="NZ_CP049250.1"/>
</dbReference>
<organism evidence="3 4">
    <name type="scientific">Rhizobium rhizoryzae</name>
    <dbReference type="NCBI Taxonomy" id="451876"/>
    <lineage>
        <taxon>Bacteria</taxon>
        <taxon>Pseudomonadati</taxon>
        <taxon>Pseudomonadota</taxon>
        <taxon>Alphaproteobacteria</taxon>
        <taxon>Hyphomicrobiales</taxon>
        <taxon>Rhizobiaceae</taxon>
        <taxon>Rhizobium/Agrobacterium group</taxon>
        <taxon>Rhizobium</taxon>
    </lineage>
</organism>
<gene>
    <name evidence="3" type="ORF">GGQ72_001125</name>
</gene>
<dbReference type="Gene3D" id="3.10.350.10">
    <property type="entry name" value="LysM domain"/>
    <property type="match status" value="1"/>
</dbReference>
<dbReference type="InterPro" id="IPR018392">
    <property type="entry name" value="LysM"/>
</dbReference>
<feature type="domain" description="LysM" evidence="2">
    <location>
        <begin position="542"/>
        <end position="591"/>
    </location>
</feature>
<evidence type="ECO:0000313" key="4">
    <source>
        <dbReference type="Proteomes" id="UP000519897"/>
    </source>
</evidence>
<dbReference type="Proteomes" id="UP000519897">
    <property type="component" value="Unassembled WGS sequence"/>
</dbReference>
<dbReference type="AlphaFoldDB" id="A0A7W6LE89"/>
<feature type="region of interest" description="Disordered" evidence="1">
    <location>
        <begin position="33"/>
        <end position="98"/>
    </location>
</feature>
<keyword evidence="4" id="KW-1185">Reference proteome</keyword>
<name>A0A7W6LE89_9HYPH</name>
<dbReference type="Gene3D" id="2.60.40.10">
    <property type="entry name" value="Immunoglobulins"/>
    <property type="match status" value="1"/>
</dbReference>
<dbReference type="InterPro" id="IPR052196">
    <property type="entry name" value="Bact_Kbp"/>
</dbReference>
<feature type="compositionally biased region" description="Low complexity" evidence="1">
    <location>
        <begin position="36"/>
        <end position="65"/>
    </location>
</feature>
<protein>
    <submittedName>
        <fullName evidence="3">Nucleoid-associated protein YgaU</fullName>
    </submittedName>
</protein>
<dbReference type="CDD" id="cd00118">
    <property type="entry name" value="LysM"/>
    <property type="match status" value="1"/>
</dbReference>
<dbReference type="SMART" id="SM00257">
    <property type="entry name" value="LysM"/>
    <property type="match status" value="1"/>
</dbReference>
<dbReference type="PANTHER" id="PTHR34700:SF4">
    <property type="entry name" value="PHAGE-LIKE ELEMENT PBSX PROTEIN XKDP"/>
    <property type="match status" value="1"/>
</dbReference>
<dbReference type="InterPro" id="IPR013783">
    <property type="entry name" value="Ig-like_fold"/>
</dbReference>
<feature type="compositionally biased region" description="Low complexity" evidence="1">
    <location>
        <begin position="81"/>
        <end position="98"/>
    </location>
</feature>